<dbReference type="InterPro" id="IPR029044">
    <property type="entry name" value="Nucleotide-diphossugar_trans"/>
</dbReference>
<evidence type="ECO:0000259" key="1">
    <source>
        <dbReference type="Pfam" id="PF00535"/>
    </source>
</evidence>
<sequence length="371" mass="42930">MDLRFAELEGLNLKNINLSGSDLSFSNLKRVNFKNANLRAANLSHCQLEGACLDFADCTAVNFNDADIQNTSFIGTICEQDLPECSIQSLPLVSIYMPTWNREELAVRAIKSVINQTYQKWELIIVDDCSPSYKALNAYIEGLYEPRVTYIRNTENTGACAVRNQAIRLAQGELITGIDDDDEWLPERLELFVSYQDKLTEHAFLYAGDYICDSTDSLNEKNEVRVYPKPGYDRVLFDKKNIVGNQMLTLTSRLRSVLFDTNLTAAQDYDAFYRLAKYYGDPLKLNHVTQILYVNHGEARITASSKKFSGYLGFYRKHKKSFDTSSKKYQLFTLYYIRNKRMSFHTLMKLCSLRNLKRYVMMHTRFRIKKF</sequence>
<dbReference type="InterPro" id="IPR001173">
    <property type="entry name" value="Glyco_trans_2-like"/>
</dbReference>
<dbReference type="Pfam" id="PF00805">
    <property type="entry name" value="Pentapeptide"/>
    <property type="match status" value="2"/>
</dbReference>
<dbReference type="SUPFAM" id="SSF53448">
    <property type="entry name" value="Nucleotide-diphospho-sugar transferases"/>
    <property type="match status" value="1"/>
</dbReference>
<evidence type="ECO:0000313" key="2">
    <source>
        <dbReference type="EMBL" id="TDN47443.1"/>
    </source>
</evidence>
<keyword evidence="2" id="KW-0808">Transferase</keyword>
<name>A0A4R6DR75_SCAGO</name>
<keyword evidence="3" id="KW-1185">Reference proteome</keyword>
<dbReference type="AlphaFoldDB" id="A0A4R6DR75"/>
<dbReference type="SUPFAM" id="SSF141571">
    <property type="entry name" value="Pentapeptide repeat-like"/>
    <property type="match status" value="1"/>
</dbReference>
<proteinExistence type="predicted"/>
<dbReference type="PANTHER" id="PTHR22916">
    <property type="entry name" value="GLYCOSYLTRANSFERASE"/>
    <property type="match status" value="1"/>
</dbReference>
<accession>A0A4R6DR75</accession>
<feature type="domain" description="Glycosyltransferase 2-like" evidence="1">
    <location>
        <begin position="94"/>
        <end position="240"/>
    </location>
</feature>
<dbReference type="NCBIfam" id="NF007453">
    <property type="entry name" value="PRK10018.1"/>
    <property type="match status" value="1"/>
</dbReference>
<protein>
    <submittedName>
        <fullName evidence="2">Glycosyltransferase involved in cell wall biosynthesis</fullName>
    </submittedName>
</protein>
<dbReference type="Pfam" id="PF00535">
    <property type="entry name" value="Glycos_transf_2"/>
    <property type="match status" value="1"/>
</dbReference>
<dbReference type="Proteomes" id="UP000295530">
    <property type="component" value="Unassembled WGS sequence"/>
</dbReference>
<dbReference type="Gene3D" id="3.90.550.10">
    <property type="entry name" value="Spore Coat Polysaccharide Biosynthesis Protein SpsA, Chain A"/>
    <property type="match status" value="1"/>
</dbReference>
<dbReference type="GO" id="GO:0016758">
    <property type="term" value="F:hexosyltransferase activity"/>
    <property type="evidence" value="ECO:0007669"/>
    <property type="project" value="UniProtKB-ARBA"/>
</dbReference>
<comment type="caution">
    <text evidence="2">The sequence shown here is derived from an EMBL/GenBank/DDBJ whole genome shotgun (WGS) entry which is preliminary data.</text>
</comment>
<dbReference type="Gene3D" id="2.160.20.80">
    <property type="entry name" value="E3 ubiquitin-protein ligase SopA"/>
    <property type="match status" value="1"/>
</dbReference>
<reference evidence="2 3" key="1">
    <citation type="submission" date="2019-03" db="EMBL/GenBank/DDBJ databases">
        <title>Genomic analyses of the natural microbiome of Caenorhabditis elegans.</title>
        <authorList>
            <person name="Samuel B."/>
        </authorList>
    </citation>
    <scope>NUCLEOTIDE SEQUENCE [LARGE SCALE GENOMIC DNA]</scope>
    <source>
        <strain evidence="2 3">BIGb0156</strain>
    </source>
</reference>
<gene>
    <name evidence="2" type="ORF">EC847_13210</name>
</gene>
<evidence type="ECO:0000313" key="3">
    <source>
        <dbReference type="Proteomes" id="UP000295530"/>
    </source>
</evidence>
<dbReference type="InterPro" id="IPR001646">
    <property type="entry name" value="5peptide_repeat"/>
</dbReference>
<organism evidence="2 3">
    <name type="scientific">Scandinavium goeteborgense</name>
    <dbReference type="NCBI Taxonomy" id="1851514"/>
    <lineage>
        <taxon>Bacteria</taxon>
        <taxon>Pseudomonadati</taxon>
        <taxon>Pseudomonadota</taxon>
        <taxon>Gammaproteobacteria</taxon>
        <taxon>Enterobacterales</taxon>
        <taxon>Enterobacteriaceae</taxon>
        <taxon>Scandinavium</taxon>
    </lineage>
</organism>
<dbReference type="EMBL" id="SNVX01000032">
    <property type="protein sequence ID" value="TDN47443.1"/>
    <property type="molecule type" value="Genomic_DNA"/>
</dbReference>
<dbReference type="PANTHER" id="PTHR22916:SF3">
    <property type="entry name" value="UDP-GLCNAC:BETAGAL BETA-1,3-N-ACETYLGLUCOSAMINYLTRANSFERASE-LIKE PROTEIN 1"/>
    <property type="match status" value="1"/>
</dbReference>